<dbReference type="InterPro" id="IPR036619">
    <property type="entry name" value="NinB_sf"/>
</dbReference>
<dbReference type="SUPFAM" id="SSF103370">
    <property type="entry name" value="NinB"/>
    <property type="match status" value="1"/>
</dbReference>
<proteinExistence type="predicted"/>
<evidence type="ECO:0000313" key="2">
    <source>
        <dbReference type="Proteomes" id="UP001264519"/>
    </source>
</evidence>
<dbReference type="RefSeq" id="WP_309653528.1">
    <property type="nucleotide sequence ID" value="NZ_JARWAK010000013.1"/>
</dbReference>
<protein>
    <recommendedName>
        <fullName evidence="3">NinB protein</fullName>
    </recommendedName>
</protein>
<keyword evidence="2" id="KW-1185">Reference proteome</keyword>
<dbReference type="EMBL" id="JARWAK010000013">
    <property type="protein sequence ID" value="MDR5867947.1"/>
    <property type="molecule type" value="Genomic_DNA"/>
</dbReference>
<dbReference type="Proteomes" id="UP001264519">
    <property type="component" value="Unassembled WGS sequence"/>
</dbReference>
<evidence type="ECO:0008006" key="3">
    <source>
        <dbReference type="Google" id="ProtNLM"/>
    </source>
</evidence>
<reference evidence="1 2" key="1">
    <citation type="submission" date="2023-04" db="EMBL/GenBank/DDBJ databases">
        <title>A long-awaited taxogenomic arrangement of the family Halomonadaceae.</title>
        <authorList>
            <person name="De La Haba R."/>
            <person name="Chuvochina M."/>
            <person name="Wittouck S."/>
            <person name="Arahal D.R."/>
            <person name="Sanchez-Porro C."/>
            <person name="Hugenholtz P."/>
            <person name="Ventosa A."/>
        </authorList>
    </citation>
    <scope>NUCLEOTIDE SEQUENCE [LARGE SCALE GENOMIC DNA]</scope>
    <source>
        <strain evidence="1 2">DSM 23530</strain>
    </source>
</reference>
<gene>
    <name evidence="1" type="ORF">QC818_14235</name>
</gene>
<evidence type="ECO:0000313" key="1">
    <source>
        <dbReference type="EMBL" id="MDR5867947.1"/>
    </source>
</evidence>
<dbReference type="Gene3D" id="1.10.3790.10">
    <property type="entry name" value="NinB"/>
    <property type="match status" value="1"/>
</dbReference>
<accession>A0ABU1G4T0</accession>
<sequence>MSTTIRLNGAFDLQRLTSAIREKGFPCNVKITGTRRSLPQNAMFHMWCEEIAGFFIGRGKTSFADGTAMDKDSVKRNLKRTFLGHEEVSDIDLRTGAVDKRYELRKTSELDSGEMHHFLTQVDSWATEFGIPLTHPFDSEYMELAREFGEAA</sequence>
<name>A0ABU1G4T0_9GAMM</name>
<comment type="caution">
    <text evidence="1">The sequence shown here is derived from an EMBL/GenBank/DDBJ whole genome shotgun (WGS) entry which is preliminary data.</text>
</comment>
<organism evidence="1 2">
    <name type="scientific">Halomonas koreensis</name>
    <dbReference type="NCBI Taxonomy" id="245385"/>
    <lineage>
        <taxon>Bacteria</taxon>
        <taxon>Pseudomonadati</taxon>
        <taxon>Pseudomonadota</taxon>
        <taxon>Gammaproteobacteria</taxon>
        <taxon>Oceanospirillales</taxon>
        <taxon>Halomonadaceae</taxon>
        <taxon>Halomonas</taxon>
    </lineage>
</organism>